<keyword evidence="6 9" id="KW-0812">Transmembrane</keyword>
<comment type="caution">
    <text evidence="13">The sequence shown here is derived from an EMBL/GenBank/DDBJ whole genome shotgun (WGS) entry which is preliminary data.</text>
</comment>
<keyword evidence="3 9" id="KW-0813">Transport</keyword>
<dbReference type="PANTHER" id="PTHR30386">
    <property type="entry name" value="MEMBRANE FUSION SUBUNIT OF EMRAB-TOLC MULTIDRUG EFFLUX PUMP"/>
    <property type="match status" value="1"/>
</dbReference>
<evidence type="ECO:0000256" key="9">
    <source>
        <dbReference type="RuleBase" id="RU365093"/>
    </source>
</evidence>
<comment type="similarity">
    <text evidence="2 9">Belongs to the membrane fusion protein (MFP) (TC 8.A.1) family.</text>
</comment>
<dbReference type="Gene3D" id="2.40.50.100">
    <property type="match status" value="2"/>
</dbReference>
<dbReference type="InterPro" id="IPR058781">
    <property type="entry name" value="HH_AprE-like"/>
</dbReference>
<keyword evidence="4 9" id="KW-1003">Cell membrane</keyword>
<dbReference type="PANTHER" id="PTHR30386:SF17">
    <property type="entry name" value="ALKALINE PROTEASE SECRETION PROTEIN APRE"/>
    <property type="match status" value="1"/>
</dbReference>
<evidence type="ECO:0000256" key="6">
    <source>
        <dbReference type="ARBA" id="ARBA00022692"/>
    </source>
</evidence>
<evidence type="ECO:0000259" key="11">
    <source>
        <dbReference type="Pfam" id="PF25994"/>
    </source>
</evidence>
<dbReference type="PRINTS" id="PR01490">
    <property type="entry name" value="RTXTOXIND"/>
</dbReference>
<keyword evidence="10" id="KW-0175">Coiled coil</keyword>
<evidence type="ECO:0000256" key="5">
    <source>
        <dbReference type="ARBA" id="ARBA00022519"/>
    </source>
</evidence>
<keyword evidence="8 9" id="KW-0472">Membrane</keyword>
<gene>
    <name evidence="13" type="ORF">I7V36_13800</name>
</gene>
<proteinExistence type="inferred from homology"/>
<evidence type="ECO:0000256" key="4">
    <source>
        <dbReference type="ARBA" id="ARBA00022475"/>
    </source>
</evidence>
<protein>
    <recommendedName>
        <fullName evidence="9">Membrane fusion protein (MFP) family protein</fullName>
    </recommendedName>
</protein>
<organism evidence="13 14">
    <name type="scientific">Bisbaumannia pacifica</name>
    <dbReference type="NCBI Taxonomy" id="77098"/>
    <lineage>
        <taxon>Bacteria</taxon>
        <taxon>Pseudomonadati</taxon>
        <taxon>Pseudomonadota</taxon>
        <taxon>Gammaproteobacteria</taxon>
        <taxon>Oceanospirillales</taxon>
        <taxon>Halomonadaceae</taxon>
        <taxon>Bisbaumannia</taxon>
    </lineage>
</organism>
<feature type="coiled-coil region" evidence="10">
    <location>
        <begin position="232"/>
        <end position="309"/>
    </location>
</feature>
<evidence type="ECO:0000313" key="14">
    <source>
        <dbReference type="Proteomes" id="UP000651738"/>
    </source>
</evidence>
<dbReference type="InterPro" id="IPR050739">
    <property type="entry name" value="MFP"/>
</dbReference>
<evidence type="ECO:0000259" key="12">
    <source>
        <dbReference type="Pfam" id="PF26002"/>
    </source>
</evidence>
<name>A0ABD4L3N9_9GAMM</name>
<sequence length="457" mass="50907">MNRLVEREPGERTSAVAEPAVLEGEYEVRVPVTYRRYLYIGLLVLLLALGGFGGWAFSASLAVAVVAPGQVAVESFRRSVQHLEGGIVGEILVADGDRVEAGQPLIVIDDARARSQLQIARTQYLVGRATELRLLAEQRGDETLTFPDALTGSDLSRVREMLSVQQALFAARRESLRGTLAALDSQAEQMQRQIAGLEEMVPLGERQLASLSGEANDLRDLFRRGMVGNQRLREVERDRLELAREVASYRAEIGRLGAQISETRVQREIRIQEFQRELGEQLREAQVLVAEAEERIASLADQVARTTVMAPVAGIVVERRVHSVGDVVRPGDPLLDIVPVDDSLLVEARVPDRDIDQLYPGQPAEIRFTAFNQRTTQVIAARVIFIDADSQVDEATGVRFYRVRLRVTEEGRDRMTEEMQLLSGMPAEVMIHTGERTFASYITKPITDMLARAIREE</sequence>
<accession>A0ABD4L3N9</accession>
<feature type="domain" description="AprE-like long alpha-helical hairpin" evidence="11">
    <location>
        <begin position="113"/>
        <end position="302"/>
    </location>
</feature>
<dbReference type="NCBIfam" id="TIGR01843">
    <property type="entry name" value="type_I_hlyD"/>
    <property type="match status" value="1"/>
</dbReference>
<comment type="subcellular location">
    <subcellularLocation>
        <location evidence="1 9">Cell inner membrane</location>
        <topology evidence="1 9">Single-pass membrane protein</topology>
    </subcellularLocation>
</comment>
<dbReference type="EMBL" id="JAEDAF010000013">
    <property type="protein sequence ID" value="MBH8581173.1"/>
    <property type="molecule type" value="Genomic_DNA"/>
</dbReference>
<dbReference type="InterPro" id="IPR010129">
    <property type="entry name" value="T1SS_HlyD"/>
</dbReference>
<dbReference type="AlphaFoldDB" id="A0ABD4L3N9"/>
<evidence type="ECO:0000256" key="8">
    <source>
        <dbReference type="ARBA" id="ARBA00023136"/>
    </source>
</evidence>
<dbReference type="Pfam" id="PF25994">
    <property type="entry name" value="HH_AprE"/>
    <property type="match status" value="1"/>
</dbReference>
<dbReference type="SUPFAM" id="SSF111369">
    <property type="entry name" value="HlyD-like secretion proteins"/>
    <property type="match status" value="1"/>
</dbReference>
<evidence type="ECO:0000256" key="1">
    <source>
        <dbReference type="ARBA" id="ARBA00004377"/>
    </source>
</evidence>
<dbReference type="Proteomes" id="UP000651738">
    <property type="component" value="Unassembled WGS sequence"/>
</dbReference>
<dbReference type="InterPro" id="IPR058982">
    <property type="entry name" value="Beta-barrel_AprE"/>
</dbReference>
<feature type="transmembrane region" description="Helical" evidence="9">
    <location>
        <begin position="37"/>
        <end position="57"/>
    </location>
</feature>
<keyword evidence="5 9" id="KW-0997">Cell inner membrane</keyword>
<evidence type="ECO:0000256" key="10">
    <source>
        <dbReference type="SAM" id="Coils"/>
    </source>
</evidence>
<evidence type="ECO:0000313" key="13">
    <source>
        <dbReference type="EMBL" id="MBH8581173.1"/>
    </source>
</evidence>
<dbReference type="RefSeq" id="WP_198058154.1">
    <property type="nucleotide sequence ID" value="NZ_JAEDAF010000013.1"/>
</dbReference>
<dbReference type="Gene3D" id="2.40.30.170">
    <property type="match status" value="1"/>
</dbReference>
<feature type="domain" description="AprE-like beta-barrel" evidence="12">
    <location>
        <begin position="344"/>
        <end position="434"/>
    </location>
</feature>
<dbReference type="Pfam" id="PF26002">
    <property type="entry name" value="Beta-barrel_AprE"/>
    <property type="match status" value="1"/>
</dbReference>
<dbReference type="GO" id="GO:0005886">
    <property type="term" value="C:plasma membrane"/>
    <property type="evidence" value="ECO:0007669"/>
    <property type="project" value="UniProtKB-SubCell"/>
</dbReference>
<evidence type="ECO:0000256" key="2">
    <source>
        <dbReference type="ARBA" id="ARBA00009477"/>
    </source>
</evidence>
<reference evidence="13 14" key="1">
    <citation type="submission" date="2020-12" db="EMBL/GenBank/DDBJ databases">
        <title>Draft genome sequence of Halomonas pacifica strain CARE-V15.</title>
        <authorList>
            <person name="Vignesh N."/>
            <person name="Thabitha A."/>
            <person name="Saravanan R."/>
            <person name="Manigandan V."/>
        </authorList>
    </citation>
    <scope>NUCLEOTIDE SEQUENCE [LARGE SCALE GENOMIC DNA]</scope>
    <source>
        <strain evidence="13 14">CARE-V15</strain>
    </source>
</reference>
<keyword evidence="7 9" id="KW-1133">Transmembrane helix</keyword>
<feature type="coiled-coil region" evidence="10">
    <location>
        <begin position="173"/>
        <end position="200"/>
    </location>
</feature>
<evidence type="ECO:0000256" key="3">
    <source>
        <dbReference type="ARBA" id="ARBA00022448"/>
    </source>
</evidence>
<evidence type="ECO:0000256" key="7">
    <source>
        <dbReference type="ARBA" id="ARBA00022989"/>
    </source>
</evidence>